<dbReference type="EMBL" id="JASCZI010271865">
    <property type="protein sequence ID" value="MED6215901.1"/>
    <property type="molecule type" value="Genomic_DNA"/>
</dbReference>
<gene>
    <name evidence="1" type="ORF">PIB30_002589</name>
</gene>
<accession>A0ABU6Z1P7</accession>
<name>A0ABU6Z1P7_9FABA</name>
<comment type="caution">
    <text evidence="1">The sequence shown here is derived from an EMBL/GenBank/DDBJ whole genome shotgun (WGS) entry which is preliminary data.</text>
</comment>
<evidence type="ECO:0000313" key="2">
    <source>
        <dbReference type="Proteomes" id="UP001341840"/>
    </source>
</evidence>
<organism evidence="1 2">
    <name type="scientific">Stylosanthes scabra</name>
    <dbReference type="NCBI Taxonomy" id="79078"/>
    <lineage>
        <taxon>Eukaryota</taxon>
        <taxon>Viridiplantae</taxon>
        <taxon>Streptophyta</taxon>
        <taxon>Embryophyta</taxon>
        <taxon>Tracheophyta</taxon>
        <taxon>Spermatophyta</taxon>
        <taxon>Magnoliopsida</taxon>
        <taxon>eudicotyledons</taxon>
        <taxon>Gunneridae</taxon>
        <taxon>Pentapetalae</taxon>
        <taxon>rosids</taxon>
        <taxon>fabids</taxon>
        <taxon>Fabales</taxon>
        <taxon>Fabaceae</taxon>
        <taxon>Papilionoideae</taxon>
        <taxon>50 kb inversion clade</taxon>
        <taxon>dalbergioids sensu lato</taxon>
        <taxon>Dalbergieae</taxon>
        <taxon>Pterocarpus clade</taxon>
        <taxon>Stylosanthes</taxon>
    </lineage>
</organism>
<reference evidence="1 2" key="1">
    <citation type="journal article" date="2023" name="Plants (Basel)">
        <title>Bridging the Gap: Combining Genomics and Transcriptomics Approaches to Understand Stylosanthes scabra, an Orphan Legume from the Brazilian Caatinga.</title>
        <authorList>
            <person name="Ferreira-Neto J.R.C."/>
            <person name="da Silva M.D."/>
            <person name="Binneck E."/>
            <person name="de Melo N.F."/>
            <person name="da Silva R.H."/>
            <person name="de Melo A.L.T.M."/>
            <person name="Pandolfi V."/>
            <person name="Bustamante F.O."/>
            <person name="Brasileiro-Vidal A.C."/>
            <person name="Benko-Iseppon A.M."/>
        </authorList>
    </citation>
    <scope>NUCLEOTIDE SEQUENCE [LARGE SCALE GENOMIC DNA]</scope>
    <source>
        <tissue evidence="1">Leaves</tissue>
    </source>
</reference>
<dbReference type="Proteomes" id="UP001341840">
    <property type="component" value="Unassembled WGS sequence"/>
</dbReference>
<evidence type="ECO:0000313" key="1">
    <source>
        <dbReference type="EMBL" id="MED6215901.1"/>
    </source>
</evidence>
<dbReference type="Gene3D" id="3.40.50.10140">
    <property type="entry name" value="Toll/interleukin-1 receptor homology (TIR) domain"/>
    <property type="match status" value="1"/>
</dbReference>
<dbReference type="InterPro" id="IPR035897">
    <property type="entry name" value="Toll_tir_struct_dom_sf"/>
</dbReference>
<protein>
    <submittedName>
        <fullName evidence="1">Uncharacterized protein</fullName>
    </submittedName>
</protein>
<proteinExistence type="predicted"/>
<sequence>MASRLLPSPNNFFKEAFDKHQRKFKGDITKVQTWSSALKEASDLSGFHYPSKYHIRSVESMLAIESSKVRIIGIWGMGGIGNRLN</sequence>
<keyword evidence="2" id="KW-1185">Reference proteome</keyword>